<comment type="caution">
    <text evidence="1">The sequence shown here is derived from an EMBL/GenBank/DDBJ whole genome shotgun (WGS) entry which is preliminary data.</text>
</comment>
<proteinExistence type="predicted"/>
<evidence type="ECO:0000313" key="2">
    <source>
        <dbReference type="Proteomes" id="UP001589646"/>
    </source>
</evidence>
<dbReference type="InterPro" id="IPR054058">
    <property type="entry name" value="HTH_67"/>
</dbReference>
<sequence>MEEIWRRLEGYHAIVYFAPETEAVYTAAGLKGFWMGYFATRSAVLGAVSADVVTASFYNFAPARVARALPDAWAFCSPDTALKARLKVVDQSLRRLVGDLVADQLTAEAAALARRAVEASPRAGRTLFAAHAVLPVPAEPHLELWWAATALREFRGDGHIAALMAAGLDGCEANVMSVAMGVAPQQQRDYRGWTEQEWTAATDRLRDRGWLAADGTLSAEGRRRRDAVEATTEELAKPALAALGPEGISRLTECLHPLIQRIVDGDAIPFPNAMGLPRIRLNSG</sequence>
<dbReference type="Pfam" id="PF21863">
    <property type="entry name" value="HTH_67"/>
    <property type="match status" value="1"/>
</dbReference>
<evidence type="ECO:0000313" key="1">
    <source>
        <dbReference type="EMBL" id="MFB9526006.1"/>
    </source>
</evidence>
<organism evidence="1 2">
    <name type="scientific">Nonomuraea roseola</name>
    <dbReference type="NCBI Taxonomy" id="46179"/>
    <lineage>
        <taxon>Bacteria</taxon>
        <taxon>Bacillati</taxon>
        <taxon>Actinomycetota</taxon>
        <taxon>Actinomycetes</taxon>
        <taxon>Streptosporangiales</taxon>
        <taxon>Streptosporangiaceae</taxon>
        <taxon>Nonomuraea</taxon>
    </lineage>
</organism>
<gene>
    <name evidence="1" type="ORF">ACFFRN_05190</name>
</gene>
<protein>
    <recommendedName>
        <fullName evidence="3">SalK</fullName>
    </recommendedName>
</protein>
<name>A0ABV5PU16_9ACTN</name>
<dbReference type="Proteomes" id="UP001589646">
    <property type="component" value="Unassembled WGS sequence"/>
</dbReference>
<dbReference type="RefSeq" id="WP_346122744.1">
    <property type="nucleotide sequence ID" value="NZ_BAAAXC010000014.1"/>
</dbReference>
<keyword evidence="2" id="KW-1185">Reference proteome</keyword>
<accession>A0ABV5PU16</accession>
<reference evidence="1 2" key="1">
    <citation type="submission" date="2024-09" db="EMBL/GenBank/DDBJ databases">
        <authorList>
            <person name="Sun Q."/>
            <person name="Mori K."/>
        </authorList>
    </citation>
    <scope>NUCLEOTIDE SEQUENCE [LARGE SCALE GENOMIC DNA]</scope>
    <source>
        <strain evidence="1 2">JCM 3323</strain>
    </source>
</reference>
<dbReference type="EMBL" id="JBHMCE010000002">
    <property type="protein sequence ID" value="MFB9526006.1"/>
    <property type="molecule type" value="Genomic_DNA"/>
</dbReference>
<dbReference type="NCBIfam" id="NF047719">
    <property type="entry name" value="SCO6745_fam_HTH"/>
    <property type="match status" value="1"/>
</dbReference>
<evidence type="ECO:0008006" key="3">
    <source>
        <dbReference type="Google" id="ProtNLM"/>
    </source>
</evidence>